<dbReference type="SUPFAM" id="SSF51419">
    <property type="entry name" value="PLP-binding barrel"/>
    <property type="match status" value="1"/>
</dbReference>
<keyword evidence="10" id="KW-1185">Reference proteome</keyword>
<dbReference type="InterPro" id="IPR001608">
    <property type="entry name" value="Ala_racemase_N"/>
</dbReference>
<comment type="cofactor">
    <cofactor evidence="2 5 6">
        <name>pyridoxal 5'-phosphate</name>
        <dbReference type="ChEBI" id="CHEBI:597326"/>
    </cofactor>
</comment>
<dbReference type="CDD" id="cd06827">
    <property type="entry name" value="PLPDE_III_AR_proteobact"/>
    <property type="match status" value="1"/>
</dbReference>
<dbReference type="PANTHER" id="PTHR30511:SF0">
    <property type="entry name" value="ALANINE RACEMASE, CATABOLIC-RELATED"/>
    <property type="match status" value="1"/>
</dbReference>
<evidence type="ECO:0000313" key="9">
    <source>
        <dbReference type="EMBL" id="SOD67656.1"/>
    </source>
</evidence>
<dbReference type="AlphaFoldDB" id="A0A286E9T2"/>
<dbReference type="GO" id="GO:0005829">
    <property type="term" value="C:cytosol"/>
    <property type="evidence" value="ECO:0007669"/>
    <property type="project" value="TreeGrafter"/>
</dbReference>
<dbReference type="InterPro" id="IPR000821">
    <property type="entry name" value="Ala_racemase"/>
</dbReference>
<dbReference type="EC" id="5.1.1.1" evidence="5"/>
<feature type="active site" description="Proton acceptor; specific for L-alanine" evidence="5">
    <location>
        <position position="250"/>
    </location>
</feature>
<dbReference type="InterPro" id="IPR011079">
    <property type="entry name" value="Ala_racemase_C"/>
</dbReference>
<feature type="binding site" evidence="5 7">
    <location>
        <position position="129"/>
    </location>
    <ligand>
        <name>substrate</name>
    </ligand>
</feature>
<dbReference type="Pfam" id="PF01168">
    <property type="entry name" value="Ala_racemase_N"/>
    <property type="match status" value="1"/>
</dbReference>
<proteinExistence type="inferred from homology"/>
<dbReference type="RefSeq" id="WP_097114047.1">
    <property type="nucleotide sequence ID" value="NZ_CP083931.1"/>
</dbReference>
<keyword evidence="3 5" id="KW-0663">Pyridoxal phosphate</keyword>
<feature type="active site" description="Proton acceptor; specific for D-alanine" evidence="5">
    <location>
        <position position="33"/>
    </location>
</feature>
<evidence type="ECO:0000256" key="4">
    <source>
        <dbReference type="ARBA" id="ARBA00023235"/>
    </source>
</evidence>
<dbReference type="PRINTS" id="PR00992">
    <property type="entry name" value="ALARACEMASE"/>
</dbReference>
<accession>A0A286E9T2</accession>
<protein>
    <recommendedName>
        <fullName evidence="5">Alanine racemase</fullName>
        <ecNumber evidence="5">5.1.1.1</ecNumber>
    </recommendedName>
</protein>
<dbReference type="SMART" id="SM01005">
    <property type="entry name" value="Ala_racemase_C"/>
    <property type="match status" value="1"/>
</dbReference>
<comment type="pathway">
    <text evidence="5">Amino-acid biosynthesis; D-alanine biosynthesis; D-alanine from L-alanine: step 1/1.</text>
</comment>
<reference evidence="9 10" key="1">
    <citation type="submission" date="2017-09" db="EMBL/GenBank/DDBJ databases">
        <authorList>
            <person name="Ehlers B."/>
            <person name="Leendertz F.H."/>
        </authorList>
    </citation>
    <scope>NUCLEOTIDE SEQUENCE [LARGE SCALE GENOMIC DNA]</scope>
    <source>
        <strain evidence="9 10">DSM 16848</strain>
    </source>
</reference>
<feature type="binding site" evidence="5 7">
    <location>
        <position position="298"/>
    </location>
    <ligand>
        <name>substrate</name>
    </ligand>
</feature>
<dbReference type="NCBIfam" id="TIGR00492">
    <property type="entry name" value="alr"/>
    <property type="match status" value="1"/>
</dbReference>
<dbReference type="InterPro" id="IPR029066">
    <property type="entry name" value="PLP-binding_barrel"/>
</dbReference>
<gene>
    <name evidence="9" type="ORF">SAMN02746062_00986</name>
</gene>
<dbReference type="OrthoDB" id="9813814at2"/>
<dbReference type="PANTHER" id="PTHR30511">
    <property type="entry name" value="ALANINE RACEMASE"/>
    <property type="match status" value="1"/>
</dbReference>
<evidence type="ECO:0000256" key="7">
    <source>
        <dbReference type="PIRSR" id="PIRSR600821-52"/>
    </source>
</evidence>
<dbReference type="EMBL" id="OCNF01000006">
    <property type="protein sequence ID" value="SOD67656.1"/>
    <property type="molecule type" value="Genomic_DNA"/>
</dbReference>
<dbReference type="GO" id="GO:0030632">
    <property type="term" value="P:D-alanine biosynthetic process"/>
    <property type="evidence" value="ECO:0007669"/>
    <property type="project" value="UniProtKB-UniRule"/>
</dbReference>
<dbReference type="Gene3D" id="3.20.20.10">
    <property type="entry name" value="Alanine racemase"/>
    <property type="match status" value="1"/>
</dbReference>
<evidence type="ECO:0000256" key="6">
    <source>
        <dbReference type="PIRSR" id="PIRSR600821-50"/>
    </source>
</evidence>
<dbReference type="Proteomes" id="UP000219669">
    <property type="component" value="Unassembled WGS sequence"/>
</dbReference>
<organism evidence="9 10">
    <name type="scientific">Alysiella filiformis DSM 16848</name>
    <dbReference type="NCBI Taxonomy" id="1120981"/>
    <lineage>
        <taxon>Bacteria</taxon>
        <taxon>Pseudomonadati</taxon>
        <taxon>Pseudomonadota</taxon>
        <taxon>Betaproteobacteria</taxon>
        <taxon>Neisseriales</taxon>
        <taxon>Neisseriaceae</taxon>
        <taxon>Alysiella</taxon>
    </lineage>
</organism>
<evidence type="ECO:0000256" key="1">
    <source>
        <dbReference type="ARBA" id="ARBA00000316"/>
    </source>
</evidence>
<sequence length="352" mass="38832">MRPLICEIRLNYLRENYLTLKKIHGNKLLAVVKANAYGHGAVRCAQALHDIADGFAVACLEEAIELRENQITKPILLLEGVFEAQEYDLVDKWDLWTVVHHQAQLEQLLAHDWQKPATVWLKMDSGMHRAGFFPHNFAAAHTALSQSNKVAKIVKMTHFACADETERGMTDMQVETFDLACDGLTGESSLANSAAMLRYPETRRDWGRAGLALYGIAPVSEHSGSLKPVMRLSSQVFAERVLQPHEPIGYGATFYTKRSTRVGLVACGYADGYPRRASSDTPVAVKGLRTKIIGRVSMDMLTVDLNDSHEGVGDVVELFGDVISVNEVAAAAGTIAYEVVCNVKRAKKVYIS</sequence>
<dbReference type="Pfam" id="PF00842">
    <property type="entry name" value="Ala_racemase_C"/>
    <property type="match status" value="1"/>
</dbReference>
<evidence type="ECO:0000259" key="8">
    <source>
        <dbReference type="SMART" id="SM01005"/>
    </source>
</evidence>
<evidence type="ECO:0000256" key="5">
    <source>
        <dbReference type="HAMAP-Rule" id="MF_01201"/>
    </source>
</evidence>
<feature type="modified residue" description="N6-(pyridoxal phosphate)lysine" evidence="5 6">
    <location>
        <position position="33"/>
    </location>
</feature>
<dbReference type="HAMAP" id="MF_01201">
    <property type="entry name" value="Ala_racemase"/>
    <property type="match status" value="1"/>
</dbReference>
<dbReference type="PROSITE" id="PS00395">
    <property type="entry name" value="ALANINE_RACEMASE"/>
    <property type="match status" value="1"/>
</dbReference>
<comment type="catalytic activity">
    <reaction evidence="1 5">
        <text>L-alanine = D-alanine</text>
        <dbReference type="Rhea" id="RHEA:20249"/>
        <dbReference type="ChEBI" id="CHEBI:57416"/>
        <dbReference type="ChEBI" id="CHEBI:57972"/>
        <dbReference type="EC" id="5.1.1.1"/>
    </reaction>
</comment>
<dbReference type="SUPFAM" id="SSF50621">
    <property type="entry name" value="Alanine racemase C-terminal domain-like"/>
    <property type="match status" value="1"/>
</dbReference>
<comment type="similarity">
    <text evidence="5">Belongs to the alanine racemase family.</text>
</comment>
<keyword evidence="4 5" id="KW-0413">Isomerase</keyword>
<feature type="domain" description="Alanine racemase C-terminal" evidence="8">
    <location>
        <begin position="229"/>
        <end position="351"/>
    </location>
</feature>
<dbReference type="InterPro" id="IPR020622">
    <property type="entry name" value="Ala_racemase_pyridoxalP-BS"/>
</dbReference>
<evidence type="ECO:0000256" key="2">
    <source>
        <dbReference type="ARBA" id="ARBA00001933"/>
    </source>
</evidence>
<comment type="function">
    <text evidence="5">Catalyzes the interconversion of L-alanine and D-alanine. May also act on other amino acids.</text>
</comment>
<dbReference type="InterPro" id="IPR009006">
    <property type="entry name" value="Ala_racemase/Decarboxylase_C"/>
</dbReference>
<name>A0A286E9T2_9NEIS</name>
<dbReference type="UniPathway" id="UPA00042">
    <property type="reaction ID" value="UER00497"/>
</dbReference>
<evidence type="ECO:0000256" key="3">
    <source>
        <dbReference type="ARBA" id="ARBA00022898"/>
    </source>
</evidence>
<dbReference type="Gene3D" id="2.40.37.10">
    <property type="entry name" value="Lyase, Ornithine Decarboxylase, Chain A, domain 1"/>
    <property type="match status" value="1"/>
</dbReference>
<dbReference type="GO" id="GO:0030170">
    <property type="term" value="F:pyridoxal phosphate binding"/>
    <property type="evidence" value="ECO:0007669"/>
    <property type="project" value="UniProtKB-UniRule"/>
</dbReference>
<dbReference type="GO" id="GO:0008784">
    <property type="term" value="F:alanine racemase activity"/>
    <property type="evidence" value="ECO:0007669"/>
    <property type="project" value="UniProtKB-UniRule"/>
</dbReference>
<dbReference type="FunFam" id="3.20.20.10:FF:000002">
    <property type="entry name" value="Alanine racemase"/>
    <property type="match status" value="1"/>
</dbReference>
<evidence type="ECO:0000313" key="10">
    <source>
        <dbReference type="Proteomes" id="UP000219669"/>
    </source>
</evidence>